<keyword evidence="1" id="KW-0472">Membrane</keyword>
<name>A0ABD2Q1U5_9PLAT</name>
<dbReference type="PANTHER" id="PTHR13800:SF12">
    <property type="entry name" value="TRANSIENT RECEPTOR POTENTIAL CATION CHANNEL SUBFAMILY M MEMBER-LIKE 2"/>
    <property type="match status" value="1"/>
</dbReference>
<keyword evidence="1" id="KW-0812">Transmembrane</keyword>
<feature type="transmembrane region" description="Helical" evidence="1">
    <location>
        <begin position="20"/>
        <end position="45"/>
    </location>
</feature>
<feature type="transmembrane region" description="Helical" evidence="1">
    <location>
        <begin position="80"/>
        <end position="98"/>
    </location>
</feature>
<keyword evidence="3" id="KW-1185">Reference proteome</keyword>
<comment type="caution">
    <text evidence="2">The sequence shown here is derived from an EMBL/GenBank/DDBJ whole genome shotgun (WGS) entry which is preliminary data.</text>
</comment>
<accession>A0ABD2Q1U5</accession>
<keyword evidence="2" id="KW-0675">Receptor</keyword>
<reference evidence="2 3" key="1">
    <citation type="submission" date="2024-11" db="EMBL/GenBank/DDBJ databases">
        <title>Adaptive evolution of stress response genes in parasites aligns with host niche diversity.</title>
        <authorList>
            <person name="Hahn C."/>
            <person name="Resl P."/>
        </authorList>
    </citation>
    <scope>NUCLEOTIDE SEQUENCE [LARGE SCALE GENOMIC DNA]</scope>
    <source>
        <strain evidence="2">EGGRZ-B1_66</strain>
        <tissue evidence="2">Body</tissue>
    </source>
</reference>
<proteinExistence type="predicted"/>
<dbReference type="AlphaFoldDB" id="A0ABD2Q1U5"/>
<protein>
    <submittedName>
        <fullName evidence="2">Transient receptor putative cation channel subfamily M member 2</fullName>
    </submittedName>
</protein>
<evidence type="ECO:0000256" key="1">
    <source>
        <dbReference type="SAM" id="Phobius"/>
    </source>
</evidence>
<sequence length="431" mass="49935">MNLAKLAECEEDGYFCTDEWSSFVPVIMLAMHIVITTVLLTNLLIAKFATTYALIHDQSIQIWSLQRYNVMREYIERSPIPPPLITLWHIFFFAFFFVQKCRGIDPFRYNSFSKIFSNTLFAFQERSYRMEKNHERQLIQWERLRALDFQRSTENPRKTNSVPEYAASRIFHGNDPSLYIPTDSLNKIETTCSKLLNHLENREPSEQQETLIQMKEKCESATGFCTHLETKRSTQSLSDQTTVSNRSDNSASTQLIPRLTMKVCPMKVHYVENMLGTFLLGYIVVPGDDIDASFELEMLPLAEFLISMRSAYSLWVETSFTLAKEGCFGYVLFFVFSKEHSNLHTEISFKQVLVSYLLCNNREKLGNSDEKSLALDIEELTRRSSIRAKEIKMDVTCSDNVEIPGKVIWVDLRIDQNIQEALKAIPEVYTL</sequence>
<dbReference type="EMBL" id="JBJKFK010001259">
    <property type="protein sequence ID" value="KAL3313589.1"/>
    <property type="molecule type" value="Genomic_DNA"/>
</dbReference>
<dbReference type="Proteomes" id="UP001626550">
    <property type="component" value="Unassembled WGS sequence"/>
</dbReference>
<evidence type="ECO:0000313" key="2">
    <source>
        <dbReference type="EMBL" id="KAL3313589.1"/>
    </source>
</evidence>
<dbReference type="PANTHER" id="PTHR13800">
    <property type="entry name" value="TRANSIENT RECEPTOR POTENTIAL CATION CHANNEL, SUBFAMILY M, MEMBER 6"/>
    <property type="match status" value="1"/>
</dbReference>
<dbReference type="InterPro" id="IPR050927">
    <property type="entry name" value="TRPM"/>
</dbReference>
<keyword evidence="1" id="KW-1133">Transmembrane helix</keyword>
<gene>
    <name evidence="2" type="primary">TRPM2_10</name>
    <name evidence="2" type="ORF">Ciccas_007807</name>
</gene>
<organism evidence="2 3">
    <name type="scientific">Cichlidogyrus casuarinus</name>
    <dbReference type="NCBI Taxonomy" id="1844966"/>
    <lineage>
        <taxon>Eukaryota</taxon>
        <taxon>Metazoa</taxon>
        <taxon>Spiralia</taxon>
        <taxon>Lophotrochozoa</taxon>
        <taxon>Platyhelminthes</taxon>
        <taxon>Monogenea</taxon>
        <taxon>Monopisthocotylea</taxon>
        <taxon>Dactylogyridea</taxon>
        <taxon>Ancyrocephalidae</taxon>
        <taxon>Cichlidogyrus</taxon>
    </lineage>
</organism>
<evidence type="ECO:0000313" key="3">
    <source>
        <dbReference type="Proteomes" id="UP001626550"/>
    </source>
</evidence>